<dbReference type="EMBL" id="UINC01008841">
    <property type="protein sequence ID" value="SVA39731.1"/>
    <property type="molecule type" value="Genomic_DNA"/>
</dbReference>
<proteinExistence type="predicted"/>
<reference evidence="1" key="1">
    <citation type="submission" date="2018-05" db="EMBL/GenBank/DDBJ databases">
        <authorList>
            <person name="Lanie J.A."/>
            <person name="Ng W.-L."/>
            <person name="Kazmierczak K.M."/>
            <person name="Andrzejewski T.M."/>
            <person name="Davidsen T.M."/>
            <person name="Wayne K.J."/>
            <person name="Tettelin H."/>
            <person name="Glass J.I."/>
            <person name="Rusch D."/>
            <person name="Podicherti R."/>
            <person name="Tsui H.-C.T."/>
            <person name="Winkler M.E."/>
        </authorList>
    </citation>
    <scope>NUCLEOTIDE SEQUENCE</scope>
</reference>
<dbReference type="AlphaFoldDB" id="A0A381VI94"/>
<dbReference type="PROSITE" id="PS51257">
    <property type="entry name" value="PROKAR_LIPOPROTEIN"/>
    <property type="match status" value="1"/>
</dbReference>
<accession>A0A381VI94</accession>
<protein>
    <submittedName>
        <fullName evidence="1">Uncharacterized protein</fullName>
    </submittedName>
</protein>
<name>A0A381VI94_9ZZZZ</name>
<gene>
    <name evidence="1" type="ORF">METZ01_LOCUS92585</name>
</gene>
<sequence>MARSRTTAFVLMVFVVPFLAVLVSACGGAGPEQTLIRAYFRAANVGDRGSLVNIAMFAWNASENGTVSSPSVDSVSEERSRPLRVKELTQALADAQAAEETFTEEKVAYQDENFDAINRVLAAERDEEDVARRDGEVQEAWTDWRNRTMEHSKMVADATQQLSAEQNTASLSMFDPNNPLDLAQFDGEIQTKDVAVTATVEQGGSETEQQLTVTLQRTVLAGGDGEPIEGRWVIANVS</sequence>
<organism evidence="1">
    <name type="scientific">marine metagenome</name>
    <dbReference type="NCBI Taxonomy" id="408172"/>
    <lineage>
        <taxon>unclassified sequences</taxon>
        <taxon>metagenomes</taxon>
        <taxon>ecological metagenomes</taxon>
    </lineage>
</organism>
<evidence type="ECO:0000313" key="1">
    <source>
        <dbReference type="EMBL" id="SVA39731.1"/>
    </source>
</evidence>